<accession>A0ABX7VQ04</accession>
<keyword evidence="2" id="KW-0378">Hydrolase</keyword>
<sequence>MEKMIDIGSKQLEILDIGEGKPVVIQPGMACSIYEWENIARQLATHARVILFNRAGCGKSTLGYGLRNIEANVDDLYKVLEQLHISNPLLVGHSYGGLCMQHFAKAYPERICGLVLVDSSSVDYQLLDEVEIEDDENSNDAWRKKCAYYARLTSRELSNELTAWIEEVPEGVPPGKWRDFLCNPGLFKAMSEEIQSMPDDVVKIKSMGSFPEIPLTVIVRDTDLSVREMVEKEGLNDSDARDVEDIWQTIVFNQTKLTTNATFVRAKNASHDIHLDRPDLLVETTMAMLKEEGKWR</sequence>
<evidence type="ECO:0000259" key="1">
    <source>
        <dbReference type="Pfam" id="PF00561"/>
    </source>
</evidence>
<dbReference type="SUPFAM" id="SSF53474">
    <property type="entry name" value="alpha/beta-Hydrolases"/>
    <property type="match status" value="1"/>
</dbReference>
<dbReference type="Pfam" id="PF00561">
    <property type="entry name" value="Abhydrolase_1"/>
    <property type="match status" value="1"/>
</dbReference>
<dbReference type="PANTHER" id="PTHR43798">
    <property type="entry name" value="MONOACYLGLYCEROL LIPASE"/>
    <property type="match status" value="1"/>
</dbReference>
<dbReference type="RefSeq" id="WP_209368035.1">
    <property type="nucleotide sequence ID" value="NZ_CP046956.1"/>
</dbReference>
<dbReference type="GO" id="GO:0016787">
    <property type="term" value="F:hydrolase activity"/>
    <property type="evidence" value="ECO:0007669"/>
    <property type="project" value="UniProtKB-KW"/>
</dbReference>
<dbReference type="InterPro" id="IPR050266">
    <property type="entry name" value="AB_hydrolase_sf"/>
</dbReference>
<evidence type="ECO:0000313" key="3">
    <source>
        <dbReference type="Proteomes" id="UP000665043"/>
    </source>
</evidence>
<gene>
    <name evidence="2" type="ORF">ERJ70_06450</name>
</gene>
<name>A0ABX7VQ04_9BACI</name>
<dbReference type="InterPro" id="IPR029058">
    <property type="entry name" value="AB_hydrolase_fold"/>
</dbReference>
<dbReference type="Proteomes" id="UP000665043">
    <property type="component" value="Chromosome"/>
</dbReference>
<dbReference type="InterPro" id="IPR000073">
    <property type="entry name" value="AB_hydrolase_1"/>
</dbReference>
<proteinExistence type="predicted"/>
<evidence type="ECO:0000313" key="2">
    <source>
        <dbReference type="EMBL" id="QTM98974.1"/>
    </source>
</evidence>
<organism evidence="2 3">
    <name type="scientific">Sediminibacillus dalangtanensis</name>
    <dbReference type="NCBI Taxonomy" id="2729421"/>
    <lineage>
        <taxon>Bacteria</taxon>
        <taxon>Bacillati</taxon>
        <taxon>Bacillota</taxon>
        <taxon>Bacilli</taxon>
        <taxon>Bacillales</taxon>
        <taxon>Bacillaceae</taxon>
        <taxon>Sediminibacillus</taxon>
    </lineage>
</organism>
<dbReference type="PRINTS" id="PR00111">
    <property type="entry name" value="ABHYDROLASE"/>
</dbReference>
<keyword evidence="3" id="KW-1185">Reference proteome</keyword>
<protein>
    <submittedName>
        <fullName evidence="2">Alpha/beta fold hydrolase</fullName>
    </submittedName>
</protein>
<reference evidence="2 3" key="1">
    <citation type="submission" date="2019-12" db="EMBL/GenBank/DDBJ databases">
        <title>The whole genome sequencing of a strain isolated from a Mars analog, Dalangtan Playa.</title>
        <authorList>
            <person name="Huang T."/>
        </authorList>
    </citation>
    <scope>NUCLEOTIDE SEQUENCE [LARGE SCALE GENOMIC DNA]</scope>
    <source>
        <strain evidence="2 3">DP4-553-S</strain>
    </source>
</reference>
<dbReference type="EMBL" id="CP046956">
    <property type="protein sequence ID" value="QTM98974.1"/>
    <property type="molecule type" value="Genomic_DNA"/>
</dbReference>
<dbReference type="Gene3D" id="3.40.50.1820">
    <property type="entry name" value="alpha/beta hydrolase"/>
    <property type="match status" value="1"/>
</dbReference>
<feature type="domain" description="AB hydrolase-1" evidence="1">
    <location>
        <begin position="21"/>
        <end position="147"/>
    </location>
</feature>